<evidence type="ECO:0000313" key="2">
    <source>
        <dbReference type="EMBL" id="OIN58573.1"/>
    </source>
</evidence>
<dbReference type="EMBL" id="MORL01000006">
    <property type="protein sequence ID" value="OIN58573.1"/>
    <property type="molecule type" value="Genomic_DNA"/>
</dbReference>
<dbReference type="Pfam" id="PF13365">
    <property type="entry name" value="Trypsin_2"/>
    <property type="match status" value="1"/>
</dbReference>
<keyword evidence="3" id="KW-1185">Reference proteome</keyword>
<sequence length="1160" mass="123299">MITTALLVIPASLNAQVLTRRSASGISFDKSGIGGNQGSPMLVLPAIAVDQLMAEDEAATKMGVPFRFGTKRDADVTITTEGQRSESGGNRLYSYQIYSEGAYSLNLLFDRFHLIDGASLYIYNPGQTMVIGPITSAQNPANNQYWTDIIAGSQLIIELREPLSAAESSDLHLSGVVHGYRNLFPDKSMDKVFGSSASCELNMTCYPNLQNEGDGVVMILLDQATRLCTGSMVNTTRQSFRSFMLTAFHCIDIGTYVNGVRTGYNDGTLNSAEIGQAQNWLIRFNYQSPTCNPSQEDNEVVTLNGSALRAAYNQSDFALMEIYQQIPTDVNTTYLGWNKANANTSNAFSIHHPQGDVKKISFASADTQISGYGNTTGNDHLTVPWGSLGVTEGGSSGSPLFDANKRIIGQLHGGPSYCGAPSSLLADYYGRLYTSWAGGGAVESRLADWLDPLGSGAQTTNSVKAAVSGPSAFTGTGTFALNVNDNSIVSWSVSPANSISVSAGTGNTASLVATGVASSLTITFTVNVGQPYPIRFTKVFAASVPAPTAPAGGISSQTLTVGFPFAKTIPSFTDTYPLTYSMAGLPAGLTYNATTRVISGTPAIVGTSSVTVTATNTANLSTSVVFTLSVIPQGPLVLLEPSYNCLTRQFVFQYTGGNTEPVQFMSVGVTNWTTATTFTLDAGLVNDPNLAPLVIFARQGNTSLSRTFDIRTYCKDKTPNSGPVAPTLTNQSATLGQFFTYLFPEFTDSQPVTYQALGLPNGISLNTRLISGVPSATGVSSVTIVATDADGLSTRALFNLTVFAYTPPSLSVIAPTYNCQTGAIKFNTAGGDGTTIEYMAIGVTGWTTNPNQVVEAGVRNDPNSNTILIRARQSNIVTNAEFNIRQYCIANGQNQLPVAPAVPNLTALVGQAFSYTVPAFIDDQSLYYLVVGMPYGLSFNFQTRIISGTPMYTANYNVSITAYDPYGLSANISFVISVVSSAPSVFTLIDPLYNCSTRQLTFRTTGGTGTTIKYMAVGVTGWTTNPVQTIEAAVVADPNNNYVILNAQQDGNIVSRTFNFRQACGSAREAVIEPSTGLTIRVLENPTTQPAVSARIAGSAGLPLTVELLDLQGQTLTELLVNNPSDDEPVTLRLTKPAGLYLLRARNQQQVKTVKIIKGQ</sequence>
<dbReference type="GO" id="GO:0004252">
    <property type="term" value="F:serine-type endopeptidase activity"/>
    <property type="evidence" value="ECO:0007669"/>
    <property type="project" value="InterPro"/>
</dbReference>
<dbReference type="GO" id="GO:0006508">
    <property type="term" value="P:proteolysis"/>
    <property type="evidence" value="ECO:0007669"/>
    <property type="project" value="InterPro"/>
</dbReference>
<dbReference type="NCBIfam" id="TIGR04183">
    <property type="entry name" value="Por_Secre_tail"/>
    <property type="match status" value="1"/>
</dbReference>
<feature type="domain" description="Peptidase S1" evidence="1">
    <location>
        <begin position="192"/>
        <end position="455"/>
    </location>
</feature>
<name>A0A1S2VIN8_9BACT</name>
<dbReference type="PROSITE" id="PS50240">
    <property type="entry name" value="TRYPSIN_DOM"/>
    <property type="match status" value="1"/>
</dbReference>
<accession>A0A1S2VIN8</accession>
<dbReference type="InterPro" id="IPR015919">
    <property type="entry name" value="Cadherin-like_sf"/>
</dbReference>
<dbReference type="InterPro" id="IPR009003">
    <property type="entry name" value="Peptidase_S1_PA"/>
</dbReference>
<dbReference type="InterPro" id="IPR043504">
    <property type="entry name" value="Peptidase_S1_PA_chymotrypsin"/>
</dbReference>
<dbReference type="GO" id="GO:0005509">
    <property type="term" value="F:calcium ion binding"/>
    <property type="evidence" value="ECO:0007669"/>
    <property type="project" value="InterPro"/>
</dbReference>
<evidence type="ECO:0000259" key="1">
    <source>
        <dbReference type="PROSITE" id="PS50240"/>
    </source>
</evidence>
<dbReference type="Pfam" id="PF05345">
    <property type="entry name" value="He_PIG"/>
    <property type="match status" value="3"/>
</dbReference>
<reference evidence="2 3" key="1">
    <citation type="submission" date="2016-10" db="EMBL/GenBank/DDBJ databases">
        <title>Arsenicibacter rosenii gen. nov., sp. nov., an efficient arsenic-methylating bacterium isolated from an arsenic-contaminated paddy soil.</title>
        <authorList>
            <person name="Huang K."/>
        </authorList>
    </citation>
    <scope>NUCLEOTIDE SEQUENCE [LARGE SCALE GENOMIC DNA]</scope>
    <source>
        <strain evidence="2 3">SM-1</strain>
    </source>
</reference>
<dbReference type="Gene3D" id="2.60.40.10">
    <property type="entry name" value="Immunoglobulins"/>
    <property type="match status" value="3"/>
</dbReference>
<dbReference type="SMART" id="SM00736">
    <property type="entry name" value="CADG"/>
    <property type="match status" value="3"/>
</dbReference>
<dbReference type="PANTHER" id="PTHR36234:SF5">
    <property type="entry name" value="LYSYL ENDOPEPTIDASE"/>
    <property type="match status" value="1"/>
</dbReference>
<dbReference type="InterPro" id="IPR001254">
    <property type="entry name" value="Trypsin_dom"/>
</dbReference>
<evidence type="ECO:0000313" key="3">
    <source>
        <dbReference type="Proteomes" id="UP000181790"/>
    </source>
</evidence>
<dbReference type="SUPFAM" id="SSF50494">
    <property type="entry name" value="Trypsin-like serine proteases"/>
    <property type="match status" value="1"/>
</dbReference>
<comment type="caution">
    <text evidence="2">The sequence shown here is derived from an EMBL/GenBank/DDBJ whole genome shotgun (WGS) entry which is preliminary data.</text>
</comment>
<dbReference type="SUPFAM" id="SSF49313">
    <property type="entry name" value="Cadherin-like"/>
    <property type="match status" value="3"/>
</dbReference>
<dbReference type="GO" id="GO:0016020">
    <property type="term" value="C:membrane"/>
    <property type="evidence" value="ECO:0007669"/>
    <property type="project" value="InterPro"/>
</dbReference>
<gene>
    <name evidence="2" type="ORF">BLX24_13440</name>
</gene>
<dbReference type="InterPro" id="IPR006644">
    <property type="entry name" value="Cadg"/>
</dbReference>
<dbReference type="Gene3D" id="2.40.10.10">
    <property type="entry name" value="Trypsin-like serine proteases"/>
    <property type="match status" value="2"/>
</dbReference>
<dbReference type="AlphaFoldDB" id="A0A1S2VIN8"/>
<dbReference type="Proteomes" id="UP000181790">
    <property type="component" value="Unassembled WGS sequence"/>
</dbReference>
<dbReference type="InterPro" id="IPR026444">
    <property type="entry name" value="Secre_tail"/>
</dbReference>
<proteinExistence type="predicted"/>
<dbReference type="PANTHER" id="PTHR36234">
    <property type="entry name" value="LYSYL ENDOPEPTIDASE"/>
    <property type="match status" value="1"/>
</dbReference>
<organism evidence="2 3">
    <name type="scientific">Arsenicibacter rosenii</name>
    <dbReference type="NCBI Taxonomy" id="1750698"/>
    <lineage>
        <taxon>Bacteria</taxon>
        <taxon>Pseudomonadati</taxon>
        <taxon>Bacteroidota</taxon>
        <taxon>Cytophagia</taxon>
        <taxon>Cytophagales</taxon>
        <taxon>Spirosomataceae</taxon>
        <taxon>Arsenicibacter</taxon>
    </lineage>
</organism>
<protein>
    <recommendedName>
        <fullName evidence="1">Peptidase S1 domain-containing protein</fullName>
    </recommendedName>
</protein>
<dbReference type="InterPro" id="IPR013783">
    <property type="entry name" value="Ig-like_fold"/>
</dbReference>